<dbReference type="EMBL" id="CP040908">
    <property type="protein sequence ID" value="QLL57761.1"/>
    <property type="molecule type" value="Genomic_DNA"/>
</dbReference>
<evidence type="ECO:0000256" key="3">
    <source>
        <dbReference type="ARBA" id="ARBA00022723"/>
    </source>
</evidence>
<dbReference type="RefSeq" id="WP_180906459.1">
    <property type="nucleotide sequence ID" value="NZ_CP040908.1"/>
</dbReference>
<dbReference type="Gene3D" id="3.60.15.10">
    <property type="entry name" value="Ribonuclease Z/Hydroxyacylglutathione hydrolase-like"/>
    <property type="match status" value="1"/>
</dbReference>
<evidence type="ECO:0000313" key="7">
    <source>
        <dbReference type="EMBL" id="QLL57761.1"/>
    </source>
</evidence>
<keyword evidence="5" id="KW-0862">Zinc</keyword>
<dbReference type="GO" id="GO:0016787">
    <property type="term" value="F:hydrolase activity"/>
    <property type="evidence" value="ECO:0007669"/>
    <property type="project" value="UniProtKB-KW"/>
</dbReference>
<keyword evidence="3" id="KW-0479">Metal-binding</keyword>
<name>A0A7H9DSP9_9FLAO</name>
<evidence type="ECO:0000256" key="5">
    <source>
        <dbReference type="ARBA" id="ARBA00022833"/>
    </source>
</evidence>
<evidence type="ECO:0000256" key="1">
    <source>
        <dbReference type="ARBA" id="ARBA00001947"/>
    </source>
</evidence>
<evidence type="ECO:0000256" key="4">
    <source>
        <dbReference type="ARBA" id="ARBA00022801"/>
    </source>
</evidence>
<dbReference type="GeneID" id="78401111"/>
<dbReference type="AlphaFoldDB" id="A0A7H9DSP9"/>
<protein>
    <submittedName>
        <fullName evidence="7">N-acyl homoserine lactonase family protein</fullName>
    </submittedName>
</protein>
<dbReference type="GO" id="GO:0046872">
    <property type="term" value="F:metal ion binding"/>
    <property type="evidence" value="ECO:0007669"/>
    <property type="project" value="UniProtKB-KW"/>
</dbReference>
<dbReference type="Proteomes" id="UP000510643">
    <property type="component" value="Chromosome"/>
</dbReference>
<evidence type="ECO:0000313" key="8">
    <source>
        <dbReference type="Proteomes" id="UP000510643"/>
    </source>
</evidence>
<organism evidence="7 8">
    <name type="scientific">Empedobacter falsenii</name>
    <dbReference type="NCBI Taxonomy" id="343874"/>
    <lineage>
        <taxon>Bacteria</taxon>
        <taxon>Pseudomonadati</taxon>
        <taxon>Bacteroidota</taxon>
        <taxon>Flavobacteriia</taxon>
        <taxon>Flavobacteriales</taxon>
        <taxon>Weeksellaceae</taxon>
        <taxon>Empedobacter</taxon>
    </lineage>
</organism>
<accession>A0A7H9DSP9</accession>
<dbReference type="SMART" id="SM00849">
    <property type="entry name" value="Lactamase_B"/>
    <property type="match status" value="1"/>
</dbReference>
<dbReference type="KEGG" id="efal:FH779_06565"/>
<evidence type="ECO:0000259" key="6">
    <source>
        <dbReference type="SMART" id="SM00849"/>
    </source>
</evidence>
<dbReference type="SUPFAM" id="SSF56281">
    <property type="entry name" value="Metallo-hydrolase/oxidoreductase"/>
    <property type="match status" value="1"/>
</dbReference>
<dbReference type="InterPro" id="IPR036866">
    <property type="entry name" value="RibonucZ/Hydroxyglut_hydro"/>
</dbReference>
<reference evidence="7 8" key="1">
    <citation type="submission" date="2019-06" db="EMBL/GenBank/DDBJ databases">
        <title>Emergence of pandrug resistant Empedobacter falsenii in China.</title>
        <authorList>
            <person name="Dong N."/>
            <person name="Chen S."/>
            <person name="Zhang R."/>
        </authorList>
    </citation>
    <scope>NUCLEOTIDE SEQUENCE [LARGE SCALE GENOMIC DNA]</scope>
    <source>
        <strain evidence="7 8">1681-1</strain>
    </source>
</reference>
<keyword evidence="8" id="KW-1185">Reference proteome</keyword>
<sequence length="274" mass="30919">METIKVHILHCGSVEVDSSLPFSEKTWNPISYTGVFRSKKHQVWLPVSAYLIEHPKGLILIDTGWHTDVRIGDQGRKHMGFAHWLINKADLPAGQAINEQLARLGYKDSDIDYLVLSHLHSDHVSGLKLVKNAKRILVSDIEMRDAEQMPYRYVPNMWEGINLETFSFEKSNIGPQNISYDLFGDNSVVFVNTPGHTHGLASTIIQNNGHFLLLTSDTGYAKKSWEQMILPGVQVDKQEVIKSLKWTKEIAAQPNCIEAIANHDSDIIPKTIEI</sequence>
<dbReference type="CDD" id="cd07729">
    <property type="entry name" value="AHL_lactonase_MBL-fold"/>
    <property type="match status" value="1"/>
</dbReference>
<dbReference type="PANTHER" id="PTHR42978:SF2">
    <property type="entry name" value="102 KBASES UNSTABLE REGION: FROM 1 TO 119443"/>
    <property type="match status" value="1"/>
</dbReference>
<dbReference type="InterPro" id="IPR001279">
    <property type="entry name" value="Metallo-B-lactamas"/>
</dbReference>
<comment type="cofactor">
    <cofactor evidence="1">
        <name>Zn(2+)</name>
        <dbReference type="ChEBI" id="CHEBI:29105"/>
    </cofactor>
</comment>
<dbReference type="PANTHER" id="PTHR42978">
    <property type="entry name" value="QUORUM-QUENCHING LACTONASE YTNP-RELATED-RELATED"/>
    <property type="match status" value="1"/>
</dbReference>
<gene>
    <name evidence="7" type="ORF">FH779_06565</name>
</gene>
<keyword evidence="4" id="KW-0378">Hydrolase</keyword>
<dbReference type="InterPro" id="IPR051013">
    <property type="entry name" value="MBL_superfamily_lactonases"/>
</dbReference>
<evidence type="ECO:0000256" key="2">
    <source>
        <dbReference type="ARBA" id="ARBA00007749"/>
    </source>
</evidence>
<dbReference type="Pfam" id="PF00753">
    <property type="entry name" value="Lactamase_B"/>
    <property type="match status" value="1"/>
</dbReference>
<feature type="domain" description="Metallo-beta-lactamase" evidence="6">
    <location>
        <begin position="46"/>
        <end position="263"/>
    </location>
</feature>
<proteinExistence type="inferred from homology"/>
<comment type="similarity">
    <text evidence="2">Belongs to the metallo-beta-lactamase superfamily.</text>
</comment>